<proteinExistence type="predicted"/>
<evidence type="ECO:0000313" key="2">
    <source>
        <dbReference type="EMBL" id="EDU49763.1"/>
    </source>
</evidence>
<organism evidence="2 3">
    <name type="scientific">Pyrenophora tritici-repentis (strain Pt-1C-BFP)</name>
    <name type="common">Wheat tan spot fungus</name>
    <name type="synonym">Drechslera tritici-repentis</name>
    <dbReference type="NCBI Taxonomy" id="426418"/>
    <lineage>
        <taxon>Eukaryota</taxon>
        <taxon>Fungi</taxon>
        <taxon>Dikarya</taxon>
        <taxon>Ascomycota</taxon>
        <taxon>Pezizomycotina</taxon>
        <taxon>Dothideomycetes</taxon>
        <taxon>Pleosporomycetidae</taxon>
        <taxon>Pleosporales</taxon>
        <taxon>Pleosporineae</taxon>
        <taxon>Pleosporaceae</taxon>
        <taxon>Pyrenophora</taxon>
    </lineage>
</organism>
<accession>B2WA35</accession>
<name>B2WA35_PYRTR</name>
<dbReference type="HOGENOM" id="CLU_2997536_0_0_1"/>
<sequence length="57" mass="6546">MVLWRLIVSFVIHRLSVVVRFVVFAPKEHLANKINCMRTTAKATFNCVKANSTSKRL</sequence>
<evidence type="ECO:0000256" key="1">
    <source>
        <dbReference type="SAM" id="SignalP"/>
    </source>
</evidence>
<dbReference type="Proteomes" id="UP000001471">
    <property type="component" value="Unassembled WGS sequence"/>
</dbReference>
<feature type="chain" id="PRO_5002784624" evidence="1">
    <location>
        <begin position="21"/>
        <end position="57"/>
    </location>
</feature>
<feature type="signal peptide" evidence="1">
    <location>
        <begin position="1"/>
        <end position="20"/>
    </location>
</feature>
<evidence type="ECO:0000313" key="3">
    <source>
        <dbReference type="Proteomes" id="UP000001471"/>
    </source>
</evidence>
<reference evidence="3" key="1">
    <citation type="journal article" date="2013" name="G3 (Bethesda)">
        <title>Comparative genomics of a plant-pathogenic fungus, Pyrenophora tritici-repentis, reveals transduplication and the impact of repeat elements on pathogenicity and population divergence.</title>
        <authorList>
            <person name="Manning V.A."/>
            <person name="Pandelova I."/>
            <person name="Dhillon B."/>
            <person name="Wilhelm L.J."/>
            <person name="Goodwin S.B."/>
            <person name="Berlin A.M."/>
            <person name="Figueroa M."/>
            <person name="Freitag M."/>
            <person name="Hane J.K."/>
            <person name="Henrissat B."/>
            <person name="Holman W.H."/>
            <person name="Kodira C.D."/>
            <person name="Martin J."/>
            <person name="Oliver R.P."/>
            <person name="Robbertse B."/>
            <person name="Schackwitz W."/>
            <person name="Schwartz D.C."/>
            <person name="Spatafora J.W."/>
            <person name="Turgeon B.G."/>
            <person name="Yandava C."/>
            <person name="Young S."/>
            <person name="Zhou S."/>
            <person name="Zeng Q."/>
            <person name="Grigoriev I.V."/>
            <person name="Ma L.-J."/>
            <person name="Ciuffetti L.M."/>
        </authorList>
    </citation>
    <scope>NUCLEOTIDE SEQUENCE [LARGE SCALE GENOMIC DNA]</scope>
    <source>
        <strain evidence="3">Pt-1C-BFP</strain>
    </source>
</reference>
<gene>
    <name evidence="2" type="ORF">PTRG_06843</name>
</gene>
<dbReference type="EMBL" id="DS231620">
    <property type="protein sequence ID" value="EDU49763.1"/>
    <property type="molecule type" value="Genomic_DNA"/>
</dbReference>
<dbReference type="InParanoid" id="B2WA35"/>
<protein>
    <submittedName>
        <fullName evidence="2">Uncharacterized protein</fullName>
    </submittedName>
</protein>
<dbReference type="AlphaFoldDB" id="B2WA35"/>
<keyword evidence="1" id="KW-0732">Signal</keyword>